<accession>A0A965ZDH5</accession>
<organism evidence="1 2">
    <name type="scientific">Mucilaginibacter agri</name>
    <dbReference type="NCBI Taxonomy" id="2695265"/>
    <lineage>
        <taxon>Bacteria</taxon>
        <taxon>Pseudomonadati</taxon>
        <taxon>Bacteroidota</taxon>
        <taxon>Sphingobacteriia</taxon>
        <taxon>Sphingobacteriales</taxon>
        <taxon>Sphingobacteriaceae</taxon>
        <taxon>Mucilaginibacter</taxon>
    </lineage>
</organism>
<name>A0A965ZDH5_9SPHI</name>
<comment type="caution">
    <text evidence="1">The sequence shown here is derived from an EMBL/GenBank/DDBJ whole genome shotgun (WGS) entry which is preliminary data.</text>
</comment>
<keyword evidence="2" id="KW-1185">Reference proteome</keyword>
<reference evidence="1" key="1">
    <citation type="submission" date="2020-01" db="EMBL/GenBank/DDBJ databases">
        <authorList>
            <person name="Seo Y.L."/>
        </authorList>
    </citation>
    <scope>NUCLEOTIDE SEQUENCE</scope>
    <source>
        <strain evidence="1">R11</strain>
    </source>
</reference>
<protein>
    <submittedName>
        <fullName evidence="1">Uncharacterized protein</fullName>
    </submittedName>
</protein>
<dbReference type="AlphaFoldDB" id="A0A965ZDH5"/>
<dbReference type="Proteomes" id="UP000638732">
    <property type="component" value="Unassembled WGS sequence"/>
</dbReference>
<evidence type="ECO:0000313" key="1">
    <source>
        <dbReference type="EMBL" id="NCD67757.1"/>
    </source>
</evidence>
<dbReference type="RefSeq" id="WP_166583820.1">
    <property type="nucleotide sequence ID" value="NZ_WWEO01000022.1"/>
</dbReference>
<reference evidence="1" key="2">
    <citation type="submission" date="2020-10" db="EMBL/GenBank/DDBJ databases">
        <title>Mucilaginibacter sp. nov., isolated from soil.</title>
        <authorList>
            <person name="Jeon C.O."/>
        </authorList>
    </citation>
    <scope>NUCLEOTIDE SEQUENCE</scope>
    <source>
        <strain evidence="1">R11</strain>
    </source>
</reference>
<evidence type="ECO:0000313" key="2">
    <source>
        <dbReference type="Proteomes" id="UP000638732"/>
    </source>
</evidence>
<gene>
    <name evidence="1" type="ORF">GSY63_00110</name>
</gene>
<sequence>MEKQQILSELFIIAKELNRLSRKCANYQTNSLNDVQQLNELTMRHLYLTDMAKKLLKAYCADSPTLESQIGLKITEYNLNQILKECKISWSGD</sequence>
<proteinExistence type="predicted"/>
<dbReference type="EMBL" id="WWEO01000022">
    <property type="protein sequence ID" value="NCD67757.1"/>
    <property type="molecule type" value="Genomic_DNA"/>
</dbReference>